<dbReference type="KEGG" id="more:E1B28_008478"/>
<evidence type="ECO:0008006" key="4">
    <source>
        <dbReference type="Google" id="ProtNLM"/>
    </source>
</evidence>
<proteinExistence type="predicted"/>
<keyword evidence="3" id="KW-1185">Reference proteome</keyword>
<gene>
    <name evidence="2" type="ORF">E1B28_008478</name>
</gene>
<protein>
    <recommendedName>
        <fullName evidence="4">Zn(2)-C6 fungal-type domain-containing protein</fullName>
    </recommendedName>
</protein>
<dbReference type="OrthoDB" id="2890087at2759"/>
<dbReference type="AlphaFoldDB" id="A0A9P7URT6"/>
<dbReference type="Proteomes" id="UP001049176">
    <property type="component" value="Chromosome 5"/>
</dbReference>
<accession>A0A9P7URT6</accession>
<dbReference type="RefSeq" id="XP_043008572.1">
    <property type="nucleotide sequence ID" value="XM_043153288.1"/>
</dbReference>
<name>A0A9P7URT6_9AGAR</name>
<dbReference type="GO" id="GO:0008270">
    <property type="term" value="F:zinc ion binding"/>
    <property type="evidence" value="ECO:0007669"/>
    <property type="project" value="InterPro"/>
</dbReference>
<evidence type="ECO:0000313" key="2">
    <source>
        <dbReference type="EMBL" id="KAG7092102.1"/>
    </source>
</evidence>
<evidence type="ECO:0000313" key="3">
    <source>
        <dbReference type="Proteomes" id="UP001049176"/>
    </source>
</evidence>
<dbReference type="SUPFAM" id="SSF57701">
    <property type="entry name" value="Zn2/Cys6 DNA-binding domain"/>
    <property type="match status" value="1"/>
</dbReference>
<dbReference type="InterPro" id="IPR036864">
    <property type="entry name" value="Zn2-C6_fun-type_DNA-bd_sf"/>
</dbReference>
<dbReference type="GO" id="GO:0000981">
    <property type="term" value="F:DNA-binding transcription factor activity, RNA polymerase II-specific"/>
    <property type="evidence" value="ECO:0007669"/>
    <property type="project" value="InterPro"/>
</dbReference>
<dbReference type="GeneID" id="66077554"/>
<comment type="caution">
    <text evidence="2">The sequence shown here is derived from an EMBL/GenBank/DDBJ whole genome shotgun (WGS) entry which is preliminary data.</text>
</comment>
<sequence>MGQTENPGTSDIHEKLKGEFQRFYSLRRIAIARKISWRKQHANESCDLCSKRRIECNVSLSADTASLAIGCKQCLRMHRVCSKPAQARKELLMEKLKITAEQFDALSEWWNRSRSSKKNSKAFAGREALIKTNTKDERFDDTSMETKNERFDDTSMETKNERFDDTSMETKNERFDDTEMETKNEHSNDRSEMSDLEVEVQVASGQNFVTAKRKLNVEPETRAKRTKTGTPNDDEENSVLEVLGPETGAKGTGQASNAAASLEEIRAPPTEITRPLGDGAPTNQETDAALAQFPAHVVLRQLKRELEDVTTDIRFRRVMPAEGADMYDRIAWKLGSFMERFGVSN</sequence>
<feature type="region of interest" description="Disordered" evidence="1">
    <location>
        <begin position="137"/>
        <end position="194"/>
    </location>
</feature>
<dbReference type="EMBL" id="CM032185">
    <property type="protein sequence ID" value="KAG7092102.1"/>
    <property type="molecule type" value="Genomic_DNA"/>
</dbReference>
<feature type="region of interest" description="Disordered" evidence="1">
    <location>
        <begin position="216"/>
        <end position="237"/>
    </location>
</feature>
<organism evidence="2 3">
    <name type="scientific">Marasmius oreades</name>
    <name type="common">fairy-ring Marasmius</name>
    <dbReference type="NCBI Taxonomy" id="181124"/>
    <lineage>
        <taxon>Eukaryota</taxon>
        <taxon>Fungi</taxon>
        <taxon>Dikarya</taxon>
        <taxon>Basidiomycota</taxon>
        <taxon>Agaricomycotina</taxon>
        <taxon>Agaricomycetes</taxon>
        <taxon>Agaricomycetidae</taxon>
        <taxon>Agaricales</taxon>
        <taxon>Marasmiineae</taxon>
        <taxon>Marasmiaceae</taxon>
        <taxon>Marasmius</taxon>
    </lineage>
</organism>
<feature type="compositionally biased region" description="Basic and acidic residues" evidence="1">
    <location>
        <begin position="137"/>
        <end position="193"/>
    </location>
</feature>
<evidence type="ECO:0000256" key="1">
    <source>
        <dbReference type="SAM" id="MobiDB-lite"/>
    </source>
</evidence>
<reference evidence="2" key="1">
    <citation type="journal article" date="2021" name="Genome Biol. Evol.">
        <title>The assembled and annotated genome of the fairy-ring fungus Marasmius oreades.</title>
        <authorList>
            <person name="Hiltunen M."/>
            <person name="Ament-Velasquez S.L."/>
            <person name="Johannesson H."/>
        </authorList>
    </citation>
    <scope>NUCLEOTIDE SEQUENCE</scope>
    <source>
        <strain evidence="2">03SP1</strain>
    </source>
</reference>